<reference evidence="2" key="1">
    <citation type="submission" date="2022-08" db="EMBL/GenBank/DDBJ databases">
        <title>Alicyclobacillus fastidiosus DSM 17978, complete genome.</title>
        <authorList>
            <person name="Wang Q."/>
            <person name="Cai R."/>
            <person name="Wang Z."/>
        </authorList>
    </citation>
    <scope>NUCLEOTIDE SEQUENCE</scope>
    <source>
        <strain evidence="2">DSM 17978</strain>
    </source>
</reference>
<feature type="transmembrane region" description="Helical" evidence="1">
    <location>
        <begin position="12"/>
        <end position="33"/>
    </location>
</feature>
<evidence type="ECO:0000313" key="2">
    <source>
        <dbReference type="EMBL" id="WAH43719.1"/>
    </source>
</evidence>
<dbReference type="RefSeq" id="WP_268007610.1">
    <property type="nucleotide sequence ID" value="NZ_BSUT01000001.1"/>
</dbReference>
<dbReference type="Proteomes" id="UP001164761">
    <property type="component" value="Chromosome"/>
</dbReference>
<keyword evidence="1" id="KW-0472">Membrane</keyword>
<proteinExistence type="predicted"/>
<evidence type="ECO:0008006" key="4">
    <source>
        <dbReference type="Google" id="ProtNLM"/>
    </source>
</evidence>
<protein>
    <recommendedName>
        <fullName evidence="4">Lipoprotein</fullName>
    </recommendedName>
</protein>
<gene>
    <name evidence="2" type="ORF">NZD89_10215</name>
</gene>
<dbReference type="EMBL" id="CP104067">
    <property type="protein sequence ID" value="WAH43719.1"/>
    <property type="molecule type" value="Genomic_DNA"/>
</dbReference>
<evidence type="ECO:0000313" key="3">
    <source>
        <dbReference type="Proteomes" id="UP001164761"/>
    </source>
</evidence>
<sequence>MNQSRKNKKTSFKYIFIAYGIASVIGIIVVLMYENRHATASPRETNNQSVLTKTSIPTQQSSELALQKLSNEIVSCQLSESESEKLTIEAFKKYYSITTPKSNSSSTNSIEWSEIHDNLLSADQYAKSKSFTLMQSSWQGIGQELSALDGK</sequence>
<evidence type="ECO:0000256" key="1">
    <source>
        <dbReference type="SAM" id="Phobius"/>
    </source>
</evidence>
<keyword evidence="1" id="KW-0812">Transmembrane</keyword>
<name>A0ABY6ZLI9_9BACL</name>
<keyword evidence="1" id="KW-1133">Transmembrane helix</keyword>
<keyword evidence="3" id="KW-1185">Reference proteome</keyword>
<organism evidence="2 3">
    <name type="scientific">Alicyclobacillus fastidiosus</name>
    <dbReference type="NCBI Taxonomy" id="392011"/>
    <lineage>
        <taxon>Bacteria</taxon>
        <taxon>Bacillati</taxon>
        <taxon>Bacillota</taxon>
        <taxon>Bacilli</taxon>
        <taxon>Bacillales</taxon>
        <taxon>Alicyclobacillaceae</taxon>
        <taxon>Alicyclobacillus</taxon>
    </lineage>
</organism>
<accession>A0ABY6ZLI9</accession>